<reference evidence="2" key="1">
    <citation type="submission" date="2015-12" db="EMBL/GenBank/DDBJ databases">
        <title>Update maize B73 reference genome by single molecule sequencing technologies.</title>
        <authorList>
            <consortium name="Maize Genome Sequencing Project"/>
            <person name="Ware D."/>
        </authorList>
    </citation>
    <scope>NUCLEOTIDE SEQUENCE</scope>
    <source>
        <tissue evidence="2">Seedling</tissue>
    </source>
</reference>
<dbReference type="InParanoid" id="A0A1D6LLB1"/>
<protein>
    <recommendedName>
        <fullName evidence="1">Lysine-specific demethylase-like domain-containing protein</fullName>
    </recommendedName>
</protein>
<organism evidence="2">
    <name type="scientific">Zea mays</name>
    <name type="common">Maize</name>
    <dbReference type="NCBI Taxonomy" id="4577"/>
    <lineage>
        <taxon>Eukaryota</taxon>
        <taxon>Viridiplantae</taxon>
        <taxon>Streptophyta</taxon>
        <taxon>Embryophyta</taxon>
        <taxon>Tracheophyta</taxon>
        <taxon>Spermatophyta</taxon>
        <taxon>Magnoliopsida</taxon>
        <taxon>Liliopsida</taxon>
        <taxon>Poales</taxon>
        <taxon>Poaceae</taxon>
        <taxon>PACMAD clade</taxon>
        <taxon>Panicoideae</taxon>
        <taxon>Andropogonodae</taxon>
        <taxon>Andropogoneae</taxon>
        <taxon>Tripsacinae</taxon>
        <taxon>Zea</taxon>
    </lineage>
</organism>
<proteinExistence type="predicted"/>
<dbReference type="PANTHER" id="PTHR34590">
    <property type="entry name" value="OS03G0124300 PROTEIN-RELATED"/>
    <property type="match status" value="1"/>
</dbReference>
<dbReference type="InterPro" id="IPR013637">
    <property type="entry name" value="Lys_sp_deMease-like_dom"/>
</dbReference>
<dbReference type="STRING" id="4577.A0A1D6LLB1"/>
<dbReference type="GO" id="GO:0004714">
    <property type="term" value="F:transmembrane receptor protein tyrosine kinase activity"/>
    <property type="evidence" value="ECO:0007669"/>
    <property type="project" value="InterPro"/>
</dbReference>
<dbReference type="Pfam" id="PF08429">
    <property type="entry name" value="PLU-1"/>
    <property type="match status" value="1"/>
</dbReference>
<dbReference type="PANTHER" id="PTHR34590:SF6">
    <property type="entry name" value="RECEPTOR-LIKE KINASE"/>
    <property type="match status" value="1"/>
</dbReference>
<feature type="non-terminal residue" evidence="2">
    <location>
        <position position="324"/>
    </location>
</feature>
<gene>
    <name evidence="2" type="ORF">ZEAMMB73_Zm00001d036236</name>
</gene>
<dbReference type="EMBL" id="CM000782">
    <property type="protein sequence ID" value="AQK80476.1"/>
    <property type="molecule type" value="Genomic_DNA"/>
</dbReference>
<feature type="domain" description="Lysine-specific demethylase-like" evidence="1">
    <location>
        <begin position="118"/>
        <end position="292"/>
    </location>
</feature>
<evidence type="ECO:0000259" key="1">
    <source>
        <dbReference type="Pfam" id="PF08429"/>
    </source>
</evidence>
<accession>A0A1D6LLB1</accession>
<dbReference type="InterPro" id="IPR045272">
    <property type="entry name" value="ANXUR1/2-like"/>
</dbReference>
<evidence type="ECO:0000313" key="2">
    <source>
        <dbReference type="EMBL" id="AQK80476.1"/>
    </source>
</evidence>
<name>A0A1D6LLB1_MAIZE</name>
<dbReference type="AlphaFoldDB" id="A0A1D6LLB1"/>
<sequence>MRYLDRFTALPVSSTRQLGIPLVCCQEVTVSEEIAWRASVSNSVTSAVVKEYFLVVGARGLSIEFDPRPGSFAFVNAIEVMLTPDNLFNDTMSKVGSAGTQLPLGLSGRGVETMYRLNIGEIDLISKLWKDVESWQTRCQLYLQDFPDLKELEGFLLAADGSNFSIPELNILKQLDELPIVEKELKRSLCRKQAYEALAIVMPMEVVEEVLKEASILNIEEEQPFDDLSRMLKEATSWEEKARLILERSASLYEFEDHMRCSEGIRVILPSKLHMKAEVDIAKLWIDKCQAYLRPSCNKLAFGDFLKVDDIKVHKIWIVLTLDL</sequence>